<dbReference type="Pfam" id="PF01432">
    <property type="entry name" value="Peptidase_M3"/>
    <property type="match status" value="1"/>
</dbReference>
<dbReference type="GO" id="GO:0006508">
    <property type="term" value="P:proteolysis"/>
    <property type="evidence" value="ECO:0007669"/>
    <property type="project" value="UniProtKB-KW"/>
</dbReference>
<keyword evidence="10" id="KW-1185">Reference proteome</keyword>
<gene>
    <name evidence="9" type="ORF">DL546_002311</name>
</gene>
<evidence type="ECO:0000259" key="8">
    <source>
        <dbReference type="Pfam" id="PF01432"/>
    </source>
</evidence>
<comment type="cofactor">
    <cofactor evidence="7">
        <name>Zn(2+)</name>
        <dbReference type="ChEBI" id="CHEBI:29105"/>
    </cofactor>
    <text evidence="7">Binds 1 zinc ion.</text>
</comment>
<evidence type="ECO:0000256" key="6">
    <source>
        <dbReference type="ARBA" id="ARBA00023049"/>
    </source>
</evidence>
<keyword evidence="3 7" id="KW-0479">Metal-binding</keyword>
<dbReference type="OrthoDB" id="534666at2759"/>
<evidence type="ECO:0000256" key="1">
    <source>
        <dbReference type="ARBA" id="ARBA00006040"/>
    </source>
</evidence>
<dbReference type="AlphaFoldDB" id="A0A420Y1K6"/>
<dbReference type="Proteomes" id="UP000275385">
    <property type="component" value="Unassembled WGS sequence"/>
</dbReference>
<dbReference type="EMBL" id="QVQW01000067">
    <property type="protein sequence ID" value="RKU41804.1"/>
    <property type="molecule type" value="Genomic_DNA"/>
</dbReference>
<dbReference type="InterPro" id="IPR001567">
    <property type="entry name" value="Pept_M3A_M3B_dom"/>
</dbReference>
<dbReference type="GO" id="GO:0005758">
    <property type="term" value="C:mitochondrial intermembrane space"/>
    <property type="evidence" value="ECO:0007669"/>
    <property type="project" value="TreeGrafter"/>
</dbReference>
<name>A0A420Y1K6_9PEZI</name>
<evidence type="ECO:0000256" key="5">
    <source>
        <dbReference type="ARBA" id="ARBA00022833"/>
    </source>
</evidence>
<evidence type="ECO:0000256" key="2">
    <source>
        <dbReference type="ARBA" id="ARBA00022670"/>
    </source>
</evidence>
<evidence type="ECO:0000256" key="7">
    <source>
        <dbReference type="RuleBase" id="RU003435"/>
    </source>
</evidence>
<dbReference type="InterPro" id="IPR045090">
    <property type="entry name" value="Pept_M3A_M3B"/>
</dbReference>
<dbReference type="SUPFAM" id="SSF55486">
    <property type="entry name" value="Metalloproteases ('zincins'), catalytic domain"/>
    <property type="match status" value="1"/>
</dbReference>
<dbReference type="PANTHER" id="PTHR11804:SF84">
    <property type="entry name" value="SACCHAROLYSIN"/>
    <property type="match status" value="1"/>
</dbReference>
<protein>
    <recommendedName>
        <fullName evidence="8">Peptidase M3A/M3B catalytic domain-containing protein</fullName>
    </recommendedName>
</protein>
<evidence type="ECO:0000313" key="9">
    <source>
        <dbReference type="EMBL" id="RKU41804.1"/>
    </source>
</evidence>
<accession>A0A420Y1K6</accession>
<dbReference type="Gene3D" id="1.20.1050.40">
    <property type="entry name" value="Endopeptidase. Chain P, domain 1"/>
    <property type="match status" value="1"/>
</dbReference>
<dbReference type="PANTHER" id="PTHR11804">
    <property type="entry name" value="PROTEASE M3 THIMET OLIGOPEPTIDASE-RELATED"/>
    <property type="match status" value="1"/>
</dbReference>
<dbReference type="InterPro" id="IPR024077">
    <property type="entry name" value="Neurolysin/TOP_dom2"/>
</dbReference>
<keyword evidence="5 7" id="KW-0862">Zinc</keyword>
<reference evidence="9 10" key="1">
    <citation type="submission" date="2018-08" db="EMBL/GenBank/DDBJ databases">
        <title>Draft genome of the lignicolous fungus Coniochaeta pulveracea.</title>
        <authorList>
            <person name="Borstlap C.J."/>
            <person name="De Witt R.N."/>
            <person name="Botha A."/>
            <person name="Volschenk H."/>
        </authorList>
    </citation>
    <scope>NUCLEOTIDE SEQUENCE [LARGE SCALE GENOMIC DNA]</scope>
    <source>
        <strain evidence="9 10">CAB683</strain>
    </source>
</reference>
<evidence type="ECO:0000256" key="4">
    <source>
        <dbReference type="ARBA" id="ARBA00022801"/>
    </source>
</evidence>
<evidence type="ECO:0000256" key="3">
    <source>
        <dbReference type="ARBA" id="ARBA00022723"/>
    </source>
</evidence>
<dbReference type="Gene3D" id="1.10.1370.10">
    <property type="entry name" value="Neurolysin, domain 3"/>
    <property type="match status" value="1"/>
</dbReference>
<dbReference type="InterPro" id="IPR024080">
    <property type="entry name" value="Neurolysin/TOP_N"/>
</dbReference>
<comment type="caution">
    <text evidence="9">The sequence shown here is derived from an EMBL/GenBank/DDBJ whole genome shotgun (WGS) entry which is preliminary data.</text>
</comment>
<organism evidence="9 10">
    <name type="scientific">Coniochaeta pulveracea</name>
    <dbReference type="NCBI Taxonomy" id="177199"/>
    <lineage>
        <taxon>Eukaryota</taxon>
        <taxon>Fungi</taxon>
        <taxon>Dikarya</taxon>
        <taxon>Ascomycota</taxon>
        <taxon>Pezizomycotina</taxon>
        <taxon>Sordariomycetes</taxon>
        <taxon>Sordariomycetidae</taxon>
        <taxon>Coniochaetales</taxon>
        <taxon>Coniochaetaceae</taxon>
        <taxon>Coniochaeta</taxon>
    </lineage>
</organism>
<dbReference type="GO" id="GO:0046872">
    <property type="term" value="F:metal ion binding"/>
    <property type="evidence" value="ECO:0007669"/>
    <property type="project" value="UniProtKB-UniRule"/>
</dbReference>
<dbReference type="GO" id="GO:0006518">
    <property type="term" value="P:peptide metabolic process"/>
    <property type="evidence" value="ECO:0007669"/>
    <property type="project" value="TreeGrafter"/>
</dbReference>
<comment type="similarity">
    <text evidence="1 7">Belongs to the peptidase M3 family.</text>
</comment>
<evidence type="ECO:0000313" key="10">
    <source>
        <dbReference type="Proteomes" id="UP000275385"/>
    </source>
</evidence>
<sequence>MPRSTNTILPIIQDSNEKSRTLRVLRFYASTSPSPDLCATSQQATTLFNDAEVDSYSRQDMLALVDAVVKSTPEDSLDAESHYFLRQVKEHFKTRTKLLHDLVREANKNLHEDKSGLWLASDELEGVPSRFIDRLIKGDGEHQGKLWLPAKVPQSSPILAHAKLEATRKRVYYIIQNRMPANVDLFRQIVLLRDETARMLGYDNHACLRIADKMMKIPAQVNELLEQLREKKKESAGRDARTDKVFLWDQSYYARIQDEAQRQLNVNVSEYFELRTTLSKLLNMFEHLFSLKFHQISPEQQQDLGRGEPLVWDTAEIQMYSVWEQGTEQEFLGYAYLDLYPRPGKYTHAGHYSLHPGIWWHTTGDEDLD</sequence>
<proteinExistence type="inferred from homology"/>
<keyword evidence="4 7" id="KW-0378">Hydrolase</keyword>
<dbReference type="GO" id="GO:0004222">
    <property type="term" value="F:metalloendopeptidase activity"/>
    <property type="evidence" value="ECO:0007669"/>
    <property type="project" value="InterPro"/>
</dbReference>
<keyword evidence="6 7" id="KW-0482">Metalloprotease</keyword>
<keyword evidence="2 7" id="KW-0645">Protease</keyword>
<feature type="domain" description="Peptidase M3A/M3B catalytic" evidence="8">
    <location>
        <begin position="159"/>
        <end position="356"/>
    </location>
</feature>